<evidence type="ECO:0000313" key="2">
    <source>
        <dbReference type="EMBL" id="EMT50993.1"/>
    </source>
</evidence>
<feature type="transmembrane region" description="Helical" evidence="1">
    <location>
        <begin position="45"/>
        <end position="71"/>
    </location>
</feature>
<protein>
    <submittedName>
        <fullName evidence="2">Uncharacterized protein</fullName>
    </submittedName>
</protein>
<gene>
    <name evidence="2" type="ORF">I532_20346</name>
</gene>
<dbReference type="PATRIC" id="fig|1300222.3.peg.4280"/>
<feature type="transmembrane region" description="Helical" evidence="1">
    <location>
        <begin position="7"/>
        <end position="25"/>
    </location>
</feature>
<evidence type="ECO:0000256" key="1">
    <source>
        <dbReference type="SAM" id="Phobius"/>
    </source>
</evidence>
<keyword evidence="1" id="KW-1133">Transmembrane helix</keyword>
<keyword evidence="1" id="KW-0472">Membrane</keyword>
<accession>M8DC55</accession>
<keyword evidence="1" id="KW-0812">Transmembrane</keyword>
<evidence type="ECO:0000313" key="3">
    <source>
        <dbReference type="Proteomes" id="UP000012081"/>
    </source>
</evidence>
<proteinExistence type="predicted"/>
<feature type="transmembrane region" description="Helical" evidence="1">
    <location>
        <begin position="78"/>
        <end position="111"/>
    </location>
</feature>
<dbReference type="Proteomes" id="UP000012081">
    <property type="component" value="Unassembled WGS sequence"/>
</dbReference>
<name>M8DC55_9BACL</name>
<dbReference type="RefSeq" id="WP_003390533.1">
    <property type="nucleotide sequence ID" value="NZ_APBN01000011.1"/>
</dbReference>
<dbReference type="EMBL" id="APBN01000011">
    <property type="protein sequence ID" value="EMT50993.1"/>
    <property type="molecule type" value="Genomic_DNA"/>
</dbReference>
<reference evidence="2 3" key="1">
    <citation type="submission" date="2013-03" db="EMBL/GenBank/DDBJ databases">
        <title>Assembly of a new bacterial strain Brevibacillus borstelensis AK1.</title>
        <authorList>
            <person name="Rajan I."/>
            <person name="PoliReddy D."/>
            <person name="Sugumar T."/>
            <person name="Rathinam K."/>
            <person name="Alqarawi S."/>
            <person name="Khalil A.B."/>
            <person name="Sivakumar N."/>
        </authorList>
    </citation>
    <scope>NUCLEOTIDE SEQUENCE [LARGE SCALE GENOMIC DNA]</scope>
    <source>
        <strain evidence="2 3">AK1</strain>
    </source>
</reference>
<organism evidence="2 3">
    <name type="scientific">Brevibacillus borstelensis AK1</name>
    <dbReference type="NCBI Taxonomy" id="1300222"/>
    <lineage>
        <taxon>Bacteria</taxon>
        <taxon>Bacillati</taxon>
        <taxon>Bacillota</taxon>
        <taxon>Bacilli</taxon>
        <taxon>Bacillales</taxon>
        <taxon>Paenibacillaceae</taxon>
        <taxon>Brevibacillus</taxon>
    </lineage>
</organism>
<comment type="caution">
    <text evidence="2">The sequence shown here is derived from an EMBL/GenBank/DDBJ whole genome shotgun (WGS) entry which is preliminary data.</text>
</comment>
<sequence length="112" mass="12919">MRQSRLFVYYYIVLSAVFWFGRLYIIEAYHMKQGPVPQEAFHTLIEWVSLFAFLYIVPLLVAGFVGLIRFAKSKELPLFLGVLLSLLYIPLAIGAGFVLNFIFILLFYGFAP</sequence>
<dbReference type="OrthoDB" id="2473704at2"/>
<keyword evidence="3" id="KW-1185">Reference proteome</keyword>
<dbReference type="AlphaFoldDB" id="M8DC55"/>